<evidence type="ECO:0000313" key="2">
    <source>
        <dbReference type="Proteomes" id="UP000682713"/>
    </source>
</evidence>
<dbReference type="RefSeq" id="WP_213109353.1">
    <property type="nucleotide sequence ID" value="NZ_JAGYPJ010000001.1"/>
</dbReference>
<dbReference type="EMBL" id="JAGYPJ010000001">
    <property type="protein sequence ID" value="MBS4198608.1"/>
    <property type="molecule type" value="Genomic_DNA"/>
</dbReference>
<accession>A0A942TJF8</accession>
<keyword evidence="2" id="KW-1185">Reference proteome</keyword>
<sequence length="73" mass="8364">MNMEQLETYAKAQLKNNKPINLLIAMPGFPEPELITNPPANIEKKLEYYKATYNHDDLTHRHALGIQIIAFAI</sequence>
<reference evidence="1 2" key="1">
    <citation type="submission" date="2021-05" db="EMBL/GenBank/DDBJ databases">
        <title>Novel Bacillus species.</title>
        <authorList>
            <person name="Liu G."/>
        </authorList>
    </citation>
    <scope>NUCLEOTIDE SEQUENCE [LARGE SCALE GENOMIC DNA]</scope>
    <source>
        <strain evidence="1 2">FJAT-49732</strain>
    </source>
</reference>
<evidence type="ECO:0000313" key="1">
    <source>
        <dbReference type="EMBL" id="MBS4198608.1"/>
    </source>
</evidence>
<dbReference type="Proteomes" id="UP000682713">
    <property type="component" value="Unassembled WGS sequence"/>
</dbReference>
<dbReference type="AlphaFoldDB" id="A0A942TJF8"/>
<gene>
    <name evidence="1" type="ORF">KHA93_02960</name>
</gene>
<protein>
    <submittedName>
        <fullName evidence="1">Uncharacterized protein</fullName>
    </submittedName>
</protein>
<organism evidence="1 2">
    <name type="scientific">Lederbergia citrisecunda</name>
    <dbReference type="NCBI Taxonomy" id="2833583"/>
    <lineage>
        <taxon>Bacteria</taxon>
        <taxon>Bacillati</taxon>
        <taxon>Bacillota</taxon>
        <taxon>Bacilli</taxon>
        <taxon>Bacillales</taxon>
        <taxon>Bacillaceae</taxon>
        <taxon>Lederbergia</taxon>
    </lineage>
</organism>
<name>A0A942TJF8_9BACI</name>
<proteinExistence type="predicted"/>
<comment type="caution">
    <text evidence="1">The sequence shown here is derived from an EMBL/GenBank/DDBJ whole genome shotgun (WGS) entry which is preliminary data.</text>
</comment>